<dbReference type="InterPro" id="IPR011129">
    <property type="entry name" value="CSD"/>
</dbReference>
<dbReference type="EMBL" id="SISG01000001">
    <property type="protein sequence ID" value="TBN57215.1"/>
    <property type="molecule type" value="Genomic_DNA"/>
</dbReference>
<keyword evidence="6" id="KW-1185">Reference proteome</keyword>
<feature type="transmembrane region" description="Helical" evidence="3">
    <location>
        <begin position="106"/>
        <end position="124"/>
    </location>
</feature>
<dbReference type="Gene3D" id="2.40.50.140">
    <property type="entry name" value="Nucleic acid-binding proteins"/>
    <property type="match status" value="1"/>
</dbReference>
<organism evidence="5 6">
    <name type="scientific">Glaciihabitans arcticus</name>
    <dbReference type="NCBI Taxonomy" id="2668039"/>
    <lineage>
        <taxon>Bacteria</taxon>
        <taxon>Bacillati</taxon>
        <taxon>Actinomycetota</taxon>
        <taxon>Actinomycetes</taxon>
        <taxon>Micrococcales</taxon>
        <taxon>Microbacteriaceae</taxon>
        <taxon>Glaciihabitans</taxon>
    </lineage>
</organism>
<comment type="caution">
    <text evidence="5">The sequence shown here is derived from an EMBL/GenBank/DDBJ whole genome shotgun (WGS) entry which is preliminary data.</text>
</comment>
<dbReference type="InterPro" id="IPR010718">
    <property type="entry name" value="DUF1294"/>
</dbReference>
<gene>
    <name evidence="5" type="ORF">EYE40_07280</name>
</gene>
<keyword evidence="3" id="KW-1133">Transmembrane helix</keyword>
<dbReference type="GO" id="GO:0005737">
    <property type="term" value="C:cytoplasm"/>
    <property type="evidence" value="ECO:0007669"/>
    <property type="project" value="TreeGrafter"/>
</dbReference>
<dbReference type="SMART" id="SM00357">
    <property type="entry name" value="CSP"/>
    <property type="match status" value="1"/>
</dbReference>
<feature type="transmembrane region" description="Helical" evidence="3">
    <location>
        <begin position="144"/>
        <end position="163"/>
    </location>
</feature>
<evidence type="ECO:0000256" key="1">
    <source>
        <dbReference type="ARBA" id="ARBA00022553"/>
    </source>
</evidence>
<dbReference type="Pfam" id="PF00313">
    <property type="entry name" value="CSD"/>
    <property type="match status" value="1"/>
</dbReference>
<keyword evidence="3" id="KW-0472">Membrane</keyword>
<dbReference type="GO" id="GO:0043488">
    <property type="term" value="P:regulation of mRNA stability"/>
    <property type="evidence" value="ECO:0007669"/>
    <property type="project" value="TreeGrafter"/>
</dbReference>
<accession>A0A4Q9GRL9</accession>
<dbReference type="PANTHER" id="PTHR12962">
    <property type="entry name" value="CALCIUM-REGULATED HEAT STABLE PROTEIN CRHSP-24-RELATED"/>
    <property type="match status" value="1"/>
</dbReference>
<feature type="transmembrane region" description="Helical" evidence="3">
    <location>
        <begin position="175"/>
        <end position="199"/>
    </location>
</feature>
<dbReference type="PROSITE" id="PS51857">
    <property type="entry name" value="CSD_2"/>
    <property type="match status" value="1"/>
</dbReference>
<dbReference type="AlphaFoldDB" id="A0A4Q9GRL9"/>
<dbReference type="RefSeq" id="WP_130981326.1">
    <property type="nucleotide sequence ID" value="NZ_SISG01000001.1"/>
</dbReference>
<dbReference type="Proteomes" id="UP000294194">
    <property type="component" value="Unassembled WGS sequence"/>
</dbReference>
<dbReference type="PANTHER" id="PTHR12962:SF1">
    <property type="entry name" value="COLD SHOCK DOMAIN-CONTAINING PROTEIN CG9705"/>
    <property type="match status" value="1"/>
</dbReference>
<name>A0A4Q9GRL9_9MICO</name>
<feature type="domain" description="CSD" evidence="4">
    <location>
        <begin position="3"/>
        <end position="68"/>
    </location>
</feature>
<dbReference type="InterPro" id="IPR012340">
    <property type="entry name" value="NA-bd_OB-fold"/>
</dbReference>
<proteinExistence type="predicted"/>
<evidence type="ECO:0000256" key="2">
    <source>
        <dbReference type="SAM" id="MobiDB-lite"/>
    </source>
</evidence>
<feature type="transmembrane region" description="Helical" evidence="3">
    <location>
        <begin position="81"/>
        <end position="100"/>
    </location>
</feature>
<dbReference type="InterPro" id="IPR052069">
    <property type="entry name" value="Ca-reg_mRNA-binding_domain"/>
</dbReference>
<evidence type="ECO:0000259" key="4">
    <source>
        <dbReference type="PROSITE" id="PS51857"/>
    </source>
</evidence>
<evidence type="ECO:0000313" key="6">
    <source>
        <dbReference type="Proteomes" id="UP000294194"/>
    </source>
</evidence>
<protein>
    <submittedName>
        <fullName evidence="5">DUF1294 domain-containing protein</fullName>
    </submittedName>
</protein>
<dbReference type="Pfam" id="PF06961">
    <property type="entry name" value="DUF1294"/>
    <property type="match status" value="1"/>
</dbReference>
<keyword evidence="3" id="KW-0812">Transmembrane</keyword>
<dbReference type="GO" id="GO:0003730">
    <property type="term" value="F:mRNA 3'-UTR binding"/>
    <property type="evidence" value="ECO:0007669"/>
    <property type="project" value="TreeGrafter"/>
</dbReference>
<sequence length="206" mass="22866">MDRLRGTLTSWNDDRGFGFVRPTAGGKDVFLHISALNPGSARPEIGDELSYLSGVSPEGKPRAEQASLSRAPRPIHKPQRASAAVAYLAILSFLVLYWFVGTRWDILIWVPILYLTASLLAFTFYGRDKRAATRRTQRDSEVSLLALGLFGGWPGAIVAQQFFRHKTTKRSFQSAFWATVALNVILFTLITTPASGWLLQQIGDQP</sequence>
<dbReference type="InterPro" id="IPR002059">
    <property type="entry name" value="CSP_DNA-bd"/>
</dbReference>
<reference evidence="6" key="1">
    <citation type="submission" date="2019-02" db="EMBL/GenBank/DDBJ databases">
        <title>Glaciihabitans arcticus sp. nov., a psychrotolerant bacterium isolated from polar soil.</title>
        <authorList>
            <person name="Dahal R.H."/>
        </authorList>
    </citation>
    <scope>NUCLEOTIDE SEQUENCE [LARGE SCALE GENOMIC DNA]</scope>
    <source>
        <strain evidence="6">RP-3-7</strain>
    </source>
</reference>
<dbReference type="CDD" id="cd04458">
    <property type="entry name" value="CSP_CDS"/>
    <property type="match status" value="1"/>
</dbReference>
<evidence type="ECO:0000313" key="5">
    <source>
        <dbReference type="EMBL" id="TBN57215.1"/>
    </source>
</evidence>
<feature type="region of interest" description="Disordered" evidence="2">
    <location>
        <begin position="55"/>
        <end position="74"/>
    </location>
</feature>
<keyword evidence="1" id="KW-0597">Phosphoprotein</keyword>
<dbReference type="SUPFAM" id="SSF50249">
    <property type="entry name" value="Nucleic acid-binding proteins"/>
    <property type="match status" value="1"/>
</dbReference>
<evidence type="ECO:0000256" key="3">
    <source>
        <dbReference type="SAM" id="Phobius"/>
    </source>
</evidence>